<dbReference type="Proteomes" id="UP000221438">
    <property type="component" value="Unassembled WGS sequence"/>
</dbReference>
<dbReference type="EMBL" id="NUJQ01000047">
    <property type="protein sequence ID" value="PGQ05407.1"/>
    <property type="molecule type" value="Genomic_DNA"/>
</dbReference>
<sequence>MIIEFDGYEINEYVIGSNCSIADLKKKYKNVKRDDLSYNEIVALFCVRNNYQLISKVYLKDILSDIVIDLDTDYIYIPRR</sequence>
<evidence type="ECO:0000313" key="2">
    <source>
        <dbReference type="Proteomes" id="UP000221438"/>
    </source>
</evidence>
<name>A0A2A8TWV9_BACCE</name>
<dbReference type="AlphaFoldDB" id="A0A2A8TWV9"/>
<evidence type="ECO:0000313" key="1">
    <source>
        <dbReference type="EMBL" id="PGQ05407.1"/>
    </source>
</evidence>
<gene>
    <name evidence="1" type="ORF">COA08_26200</name>
</gene>
<dbReference type="RefSeq" id="WP_097829233.1">
    <property type="nucleotide sequence ID" value="NZ_CP089518.1"/>
</dbReference>
<organism evidence="1 2">
    <name type="scientific">Bacillus cereus</name>
    <dbReference type="NCBI Taxonomy" id="1396"/>
    <lineage>
        <taxon>Bacteria</taxon>
        <taxon>Bacillati</taxon>
        <taxon>Bacillota</taxon>
        <taxon>Bacilli</taxon>
        <taxon>Bacillales</taxon>
        <taxon>Bacillaceae</taxon>
        <taxon>Bacillus</taxon>
        <taxon>Bacillus cereus group</taxon>
    </lineage>
</organism>
<proteinExistence type="predicted"/>
<reference evidence="1 2" key="1">
    <citation type="submission" date="2017-09" db="EMBL/GenBank/DDBJ databases">
        <title>Large-scale bioinformatics analysis of Bacillus genomes uncovers conserved roles of natural products in bacterial physiology.</title>
        <authorList>
            <consortium name="Agbiome Team Llc"/>
            <person name="Bleich R.M."/>
            <person name="Grubbs K.J."/>
            <person name="Santa Maria K.C."/>
            <person name="Allen S.E."/>
            <person name="Farag S."/>
            <person name="Shank E.A."/>
            <person name="Bowers A."/>
        </authorList>
    </citation>
    <scope>NUCLEOTIDE SEQUENCE [LARGE SCALE GENOMIC DNA]</scope>
    <source>
        <strain evidence="1 2">AFS046104</strain>
    </source>
</reference>
<accession>A0A2A8TWV9</accession>
<protein>
    <submittedName>
        <fullName evidence="1">Uncharacterized protein</fullName>
    </submittedName>
</protein>
<comment type="caution">
    <text evidence="1">The sequence shown here is derived from an EMBL/GenBank/DDBJ whole genome shotgun (WGS) entry which is preliminary data.</text>
</comment>